<evidence type="ECO:0008006" key="3">
    <source>
        <dbReference type="Google" id="ProtNLM"/>
    </source>
</evidence>
<evidence type="ECO:0000313" key="2">
    <source>
        <dbReference type="Proteomes" id="UP001201812"/>
    </source>
</evidence>
<keyword evidence="2" id="KW-1185">Reference proteome</keyword>
<comment type="caution">
    <text evidence="1">The sequence shown here is derived from an EMBL/GenBank/DDBJ whole genome shotgun (WGS) entry which is preliminary data.</text>
</comment>
<dbReference type="EMBL" id="JAKKPZ010000042">
    <property type="protein sequence ID" value="KAI1707171.1"/>
    <property type="molecule type" value="Genomic_DNA"/>
</dbReference>
<evidence type="ECO:0000313" key="1">
    <source>
        <dbReference type="EMBL" id="KAI1707171.1"/>
    </source>
</evidence>
<protein>
    <recommendedName>
        <fullName evidence="3">F-box domain-containing protein</fullName>
    </recommendedName>
</protein>
<organism evidence="1 2">
    <name type="scientific">Ditylenchus destructor</name>
    <dbReference type="NCBI Taxonomy" id="166010"/>
    <lineage>
        <taxon>Eukaryota</taxon>
        <taxon>Metazoa</taxon>
        <taxon>Ecdysozoa</taxon>
        <taxon>Nematoda</taxon>
        <taxon>Chromadorea</taxon>
        <taxon>Rhabditida</taxon>
        <taxon>Tylenchina</taxon>
        <taxon>Tylenchomorpha</taxon>
        <taxon>Sphaerularioidea</taxon>
        <taxon>Anguinidae</taxon>
        <taxon>Anguininae</taxon>
        <taxon>Ditylenchus</taxon>
    </lineage>
</organism>
<dbReference type="Proteomes" id="UP001201812">
    <property type="component" value="Unassembled WGS sequence"/>
</dbReference>
<sequence>MNTWLLLDILKFMGRDQLESLQIVSRVLNNMIRQTFASGPYRILRHNNLNASLEIDGFKEEMMNSRNLNLKRYYHQDNMKQSFASGPCHIPCHSDIHVYLEIEFKDEKFHLKLSEFGVKNFYVDPLARRWDADRERDKGDDECHFYPIQEMRPLLAENVRIPHSFIIVNGAFTIWHIEELESISHLWSGQRFDIQYCSHHISNDLMFQSSKLLRCHILDLHDLETTTQLHLYPLLYTLPWIHCHSVNTSKIVEIVREKARYPQSNTVFRLTGDLSAMEEAIKIIREDFLASSNPYGFEVILEVFSSLPSTEWSQLEFRVENNRTKEVLQLKKKKKDYFYDPTENHFLFQRYFL</sequence>
<dbReference type="AlphaFoldDB" id="A0AAD4R3K0"/>
<accession>A0AAD4R3K0</accession>
<gene>
    <name evidence="1" type="ORF">DdX_12547</name>
</gene>
<reference evidence="1" key="1">
    <citation type="submission" date="2022-01" db="EMBL/GenBank/DDBJ databases">
        <title>Genome Sequence Resource for Two Populations of Ditylenchus destructor, the Migratory Endoparasitic Phytonematode.</title>
        <authorList>
            <person name="Zhang H."/>
            <person name="Lin R."/>
            <person name="Xie B."/>
        </authorList>
    </citation>
    <scope>NUCLEOTIDE SEQUENCE</scope>
    <source>
        <strain evidence="1">BazhouSP</strain>
    </source>
</reference>
<proteinExistence type="predicted"/>
<name>A0AAD4R3K0_9BILA</name>